<reference evidence="1 2" key="1">
    <citation type="submission" date="2023-08" db="EMBL/GenBank/DDBJ databases">
        <title>A Necator americanus chromosomal reference genome.</title>
        <authorList>
            <person name="Ilik V."/>
            <person name="Petrzelkova K.J."/>
            <person name="Pardy F."/>
            <person name="Fuh T."/>
            <person name="Niatou-Singa F.S."/>
            <person name="Gouil Q."/>
            <person name="Baker L."/>
            <person name="Ritchie M.E."/>
            <person name="Jex A.R."/>
            <person name="Gazzola D."/>
            <person name="Li H."/>
            <person name="Toshio Fujiwara R."/>
            <person name="Zhan B."/>
            <person name="Aroian R.V."/>
            <person name="Pafco B."/>
            <person name="Schwarz E.M."/>
        </authorList>
    </citation>
    <scope>NUCLEOTIDE SEQUENCE [LARGE SCALE GENOMIC DNA]</scope>
    <source>
        <strain evidence="1 2">Aroian</strain>
        <tissue evidence="1">Whole animal</tissue>
    </source>
</reference>
<sequence length="98" mass="11233">MITERQAARGQGQDTSSFYRAGSTGICVPARKQDTEEFSKYGTGICSLNKFDGANLVASQHRKSYLSEFHCRDEIYPSITSYHTFFYKQHSSFLHFFD</sequence>
<protein>
    <submittedName>
        <fullName evidence="1">Uncharacterized protein</fullName>
    </submittedName>
</protein>
<dbReference type="Proteomes" id="UP001303046">
    <property type="component" value="Unassembled WGS sequence"/>
</dbReference>
<comment type="caution">
    <text evidence="1">The sequence shown here is derived from an EMBL/GenBank/DDBJ whole genome shotgun (WGS) entry which is preliminary data.</text>
</comment>
<name>A0ABR1DZ34_NECAM</name>
<gene>
    <name evidence="1" type="primary">Necator_chrV.g19005</name>
    <name evidence="1" type="ORF">RB195_014214</name>
</gene>
<accession>A0ABR1DZ34</accession>
<evidence type="ECO:0000313" key="2">
    <source>
        <dbReference type="Proteomes" id="UP001303046"/>
    </source>
</evidence>
<evidence type="ECO:0000313" key="1">
    <source>
        <dbReference type="EMBL" id="KAK6755692.1"/>
    </source>
</evidence>
<proteinExistence type="predicted"/>
<dbReference type="EMBL" id="JAVFWL010000005">
    <property type="protein sequence ID" value="KAK6755692.1"/>
    <property type="molecule type" value="Genomic_DNA"/>
</dbReference>
<organism evidence="1 2">
    <name type="scientific">Necator americanus</name>
    <name type="common">Human hookworm</name>
    <dbReference type="NCBI Taxonomy" id="51031"/>
    <lineage>
        <taxon>Eukaryota</taxon>
        <taxon>Metazoa</taxon>
        <taxon>Ecdysozoa</taxon>
        <taxon>Nematoda</taxon>
        <taxon>Chromadorea</taxon>
        <taxon>Rhabditida</taxon>
        <taxon>Rhabditina</taxon>
        <taxon>Rhabditomorpha</taxon>
        <taxon>Strongyloidea</taxon>
        <taxon>Ancylostomatidae</taxon>
        <taxon>Bunostominae</taxon>
        <taxon>Necator</taxon>
    </lineage>
</organism>
<keyword evidence="2" id="KW-1185">Reference proteome</keyword>